<proteinExistence type="predicted"/>
<name>A0AAV2HQH3_LYMST</name>
<accession>A0AAV2HQH3</accession>
<feature type="region of interest" description="Disordered" evidence="1">
    <location>
        <begin position="131"/>
        <end position="236"/>
    </location>
</feature>
<protein>
    <submittedName>
        <fullName evidence="2">Uncharacterized protein</fullName>
    </submittedName>
</protein>
<dbReference type="AlphaFoldDB" id="A0AAV2HQH3"/>
<organism evidence="2 3">
    <name type="scientific">Lymnaea stagnalis</name>
    <name type="common">Great pond snail</name>
    <name type="synonym">Helix stagnalis</name>
    <dbReference type="NCBI Taxonomy" id="6523"/>
    <lineage>
        <taxon>Eukaryota</taxon>
        <taxon>Metazoa</taxon>
        <taxon>Spiralia</taxon>
        <taxon>Lophotrochozoa</taxon>
        <taxon>Mollusca</taxon>
        <taxon>Gastropoda</taxon>
        <taxon>Heterobranchia</taxon>
        <taxon>Euthyneura</taxon>
        <taxon>Panpulmonata</taxon>
        <taxon>Hygrophila</taxon>
        <taxon>Lymnaeoidea</taxon>
        <taxon>Lymnaeidae</taxon>
        <taxon>Lymnaea</taxon>
    </lineage>
</organism>
<keyword evidence="3" id="KW-1185">Reference proteome</keyword>
<comment type="caution">
    <text evidence="2">The sequence shown here is derived from an EMBL/GenBank/DDBJ whole genome shotgun (WGS) entry which is preliminary data.</text>
</comment>
<dbReference type="EMBL" id="CAXITT010000182">
    <property type="protein sequence ID" value="CAL1534789.1"/>
    <property type="molecule type" value="Genomic_DNA"/>
</dbReference>
<gene>
    <name evidence="2" type="ORF">GSLYS_00008749001</name>
</gene>
<dbReference type="Proteomes" id="UP001497497">
    <property type="component" value="Unassembled WGS sequence"/>
</dbReference>
<feature type="compositionally biased region" description="Polar residues" evidence="1">
    <location>
        <begin position="214"/>
        <end position="236"/>
    </location>
</feature>
<reference evidence="2 3" key="1">
    <citation type="submission" date="2024-04" db="EMBL/GenBank/DDBJ databases">
        <authorList>
            <consortium name="Genoscope - CEA"/>
            <person name="William W."/>
        </authorList>
    </citation>
    <scope>NUCLEOTIDE SEQUENCE [LARGE SCALE GENOMIC DNA]</scope>
</reference>
<sequence length="236" mass="26301">MKSKQRWRVPFMIKKAFPKSQENDRKKKQTQMHMKPNDQIQMRSCQKTKTIFIGLAESETMMTKHKWAEFRIINYHNPNTHYQHVIDALINEPLSNLRWIDYSAYSLVENFTGKDIFAFVCGHRGCYFEKRPGTAGRSARPRTAKVGFPKGISEPGTSAQGISEPLTSAPGVPERGTSAQGISEPGISAQDISEPVTSDQGISEPRISAHGISKQGTSSQGKYDQDTPAQGKSEQA</sequence>
<evidence type="ECO:0000256" key="1">
    <source>
        <dbReference type="SAM" id="MobiDB-lite"/>
    </source>
</evidence>
<evidence type="ECO:0000313" key="3">
    <source>
        <dbReference type="Proteomes" id="UP001497497"/>
    </source>
</evidence>
<evidence type="ECO:0000313" key="2">
    <source>
        <dbReference type="EMBL" id="CAL1534789.1"/>
    </source>
</evidence>